<accession>A0A8J3BT10</accession>
<dbReference type="InterPro" id="IPR000073">
    <property type="entry name" value="AB_hydrolase_1"/>
</dbReference>
<gene>
    <name evidence="2" type="ORF">GCM10010124_34100</name>
</gene>
<evidence type="ECO:0000259" key="1">
    <source>
        <dbReference type="Pfam" id="PF00561"/>
    </source>
</evidence>
<organism evidence="2 3">
    <name type="scientific">Pilimelia terevasa</name>
    <dbReference type="NCBI Taxonomy" id="53372"/>
    <lineage>
        <taxon>Bacteria</taxon>
        <taxon>Bacillati</taxon>
        <taxon>Actinomycetota</taxon>
        <taxon>Actinomycetes</taxon>
        <taxon>Micromonosporales</taxon>
        <taxon>Micromonosporaceae</taxon>
        <taxon>Pilimelia</taxon>
    </lineage>
</organism>
<dbReference type="AlphaFoldDB" id="A0A8J3BT10"/>
<dbReference type="GO" id="GO:0016787">
    <property type="term" value="F:hydrolase activity"/>
    <property type="evidence" value="ECO:0007669"/>
    <property type="project" value="UniProtKB-KW"/>
</dbReference>
<dbReference type="Proteomes" id="UP000662200">
    <property type="component" value="Unassembled WGS sequence"/>
</dbReference>
<name>A0A8J3BT10_9ACTN</name>
<evidence type="ECO:0000313" key="2">
    <source>
        <dbReference type="EMBL" id="GGK38413.1"/>
    </source>
</evidence>
<dbReference type="PANTHER" id="PTHR43798">
    <property type="entry name" value="MONOACYLGLYCEROL LIPASE"/>
    <property type="match status" value="1"/>
</dbReference>
<feature type="domain" description="AB hydrolase-1" evidence="1">
    <location>
        <begin position="70"/>
        <end position="180"/>
    </location>
</feature>
<proteinExistence type="predicted"/>
<dbReference type="RefSeq" id="WP_229789818.1">
    <property type="nucleotide sequence ID" value="NZ_BMQC01000014.1"/>
</dbReference>
<sequence>MIVIGRRHLTTVWCVALLGILVGCQSSPSERAAGSGTDVASLQATTGWVVSRVDAGGHMLNVNCRGGGSPAIVFENGLGDNLGTWFETGVAPAFPLVRTCAYDRVNTGTSDRVPTRHTGRDSVRELHKIMTVTATPAPRVLVGHSFGGLLAAMYAGTYPAAVTGLVLVDPSLPADVETYRLIPERERISAMAQEERNPERVDFFDTLRQAEVLVPKAVTIPVCVLASTRGGAVPPGWPAADVVAARKKALREFTAQFPRGELRFVDSGHYIQTEQPKLVIGAIQRILEIARDSSR</sequence>
<dbReference type="InterPro" id="IPR029058">
    <property type="entry name" value="AB_hydrolase_fold"/>
</dbReference>
<reference evidence="2" key="1">
    <citation type="journal article" date="2014" name="Int. J. Syst. Evol. Microbiol.">
        <title>Complete genome sequence of Corynebacterium casei LMG S-19264T (=DSM 44701T), isolated from a smear-ripened cheese.</title>
        <authorList>
            <consortium name="US DOE Joint Genome Institute (JGI-PGF)"/>
            <person name="Walter F."/>
            <person name="Albersmeier A."/>
            <person name="Kalinowski J."/>
            <person name="Ruckert C."/>
        </authorList>
    </citation>
    <scope>NUCLEOTIDE SEQUENCE</scope>
    <source>
        <strain evidence="2">JCM 3091</strain>
    </source>
</reference>
<dbReference type="SUPFAM" id="SSF53474">
    <property type="entry name" value="alpha/beta-Hydrolases"/>
    <property type="match status" value="1"/>
</dbReference>
<dbReference type="InterPro" id="IPR050266">
    <property type="entry name" value="AB_hydrolase_sf"/>
</dbReference>
<dbReference type="PROSITE" id="PS51257">
    <property type="entry name" value="PROKAR_LIPOPROTEIN"/>
    <property type="match status" value="1"/>
</dbReference>
<dbReference type="Pfam" id="PF00561">
    <property type="entry name" value="Abhydrolase_1"/>
    <property type="match status" value="1"/>
</dbReference>
<keyword evidence="3" id="KW-1185">Reference proteome</keyword>
<comment type="caution">
    <text evidence="2">The sequence shown here is derived from an EMBL/GenBank/DDBJ whole genome shotgun (WGS) entry which is preliminary data.</text>
</comment>
<reference evidence="2" key="2">
    <citation type="submission" date="2020-09" db="EMBL/GenBank/DDBJ databases">
        <authorList>
            <person name="Sun Q."/>
            <person name="Ohkuma M."/>
        </authorList>
    </citation>
    <scope>NUCLEOTIDE SEQUENCE</scope>
    <source>
        <strain evidence="2">JCM 3091</strain>
    </source>
</reference>
<dbReference type="GO" id="GO:0016020">
    <property type="term" value="C:membrane"/>
    <property type="evidence" value="ECO:0007669"/>
    <property type="project" value="TreeGrafter"/>
</dbReference>
<evidence type="ECO:0000313" key="3">
    <source>
        <dbReference type="Proteomes" id="UP000662200"/>
    </source>
</evidence>
<dbReference type="PANTHER" id="PTHR43798:SF33">
    <property type="entry name" value="HYDROLASE, PUTATIVE (AFU_ORTHOLOGUE AFUA_2G14860)-RELATED"/>
    <property type="match status" value="1"/>
</dbReference>
<dbReference type="EMBL" id="BMQC01000014">
    <property type="protein sequence ID" value="GGK38413.1"/>
    <property type="molecule type" value="Genomic_DNA"/>
</dbReference>
<dbReference type="Gene3D" id="3.40.50.1820">
    <property type="entry name" value="alpha/beta hydrolase"/>
    <property type="match status" value="1"/>
</dbReference>
<keyword evidence="2" id="KW-0378">Hydrolase</keyword>
<protein>
    <submittedName>
        <fullName evidence="2">Alpha/beta hydrolase</fullName>
    </submittedName>
</protein>